<dbReference type="RefSeq" id="WP_026823229.1">
    <property type="nucleotide sequence ID" value="NZ_CP038613.1"/>
</dbReference>
<dbReference type="AlphaFoldDB" id="A0A4P7KQA6"/>
<protein>
    <submittedName>
        <fullName evidence="1">Uncharacterized protein</fullName>
    </submittedName>
</protein>
<organism evidence="1 3">
    <name type="scientific">Arsenophonus nasoniae</name>
    <name type="common">son-killer infecting Nasonia vitripennis</name>
    <dbReference type="NCBI Taxonomy" id="638"/>
    <lineage>
        <taxon>Bacteria</taxon>
        <taxon>Pseudomonadati</taxon>
        <taxon>Pseudomonadota</taxon>
        <taxon>Gammaproteobacteria</taxon>
        <taxon>Enterobacterales</taxon>
        <taxon>Morganellaceae</taxon>
        <taxon>Arsenophonus</taxon>
    </lineage>
</organism>
<dbReference type="KEGG" id="ans:ArsFIN_07140"/>
<gene>
    <name evidence="1" type="ORF">ArsFIN_07140</name>
    <name evidence="2" type="ORF">QE258_03000</name>
</gene>
<reference evidence="1 3" key="1">
    <citation type="submission" date="2019-03" db="EMBL/GenBank/DDBJ databases">
        <title>Long-read sequencing reveals hyperdense prophage content in a complex bacterial symbiont genome.</title>
        <authorList>
            <person name="Frost C.L."/>
            <person name="Siozios S."/>
            <person name="Nadal-Jimenez P."/>
            <person name="Brockhurst M.A."/>
            <person name="King K.C."/>
            <person name="Darby A.C."/>
            <person name="Hurst G.D.D."/>
        </authorList>
    </citation>
    <scope>NUCLEOTIDE SEQUENCE [LARGE SCALE GENOMIC DNA]</scope>
    <source>
        <strain evidence="1 3">FIN</strain>
    </source>
</reference>
<evidence type="ECO:0000313" key="4">
    <source>
        <dbReference type="Proteomes" id="UP001177592"/>
    </source>
</evidence>
<dbReference type="GeneID" id="96875975"/>
<dbReference type="EMBL" id="CP038613">
    <property type="protein sequence ID" value="QBY42169.1"/>
    <property type="molecule type" value="Genomic_DNA"/>
</dbReference>
<dbReference type="Proteomes" id="UP000295134">
    <property type="component" value="Chromosome"/>
</dbReference>
<sequence>MADIYHYIANDNLNNMSNDELREILCIYKDAYSGIMSGLQVMGTCAFWASANEDYPEGQAQQDLYRLGNALQHLPRIAEALNQGANDATFTLYRREGLFLSEGVK</sequence>
<evidence type="ECO:0000313" key="1">
    <source>
        <dbReference type="EMBL" id="QBY42169.1"/>
    </source>
</evidence>
<reference evidence="2" key="2">
    <citation type="submission" date="2023-04" db="EMBL/GenBank/DDBJ databases">
        <title>Genome dynamics across the evolutionary transition to endosymbiosis.</title>
        <authorList>
            <person name="Siozios S."/>
            <person name="Nadal-Jimenez P."/>
            <person name="Azagi T."/>
            <person name="Sprong H."/>
            <person name="Frost C.L."/>
            <person name="Parratt S.R."/>
            <person name="Taylor G."/>
            <person name="Brettell L."/>
            <person name="Lew K.C."/>
            <person name="Croft L."/>
            <person name="King K.C."/>
            <person name="Brockhurst M.A."/>
            <person name="Hypsa V."/>
            <person name="Novakova E."/>
            <person name="Darby A.C."/>
            <person name="Hurst G.D.D."/>
        </authorList>
    </citation>
    <scope>NUCLEOTIDE SEQUENCE</scope>
    <source>
        <strain evidence="2">ANv_CAN</strain>
    </source>
</reference>
<keyword evidence="4" id="KW-1185">Reference proteome</keyword>
<evidence type="ECO:0000313" key="3">
    <source>
        <dbReference type="Proteomes" id="UP000295134"/>
    </source>
</evidence>
<accession>A0A4P7KQA6</accession>
<dbReference type="Proteomes" id="UP001177592">
    <property type="component" value="Chromosome"/>
</dbReference>
<evidence type="ECO:0000313" key="2">
    <source>
        <dbReference type="EMBL" id="WGM06333.1"/>
    </source>
</evidence>
<proteinExistence type="predicted"/>
<dbReference type="EMBL" id="CP123523">
    <property type="protein sequence ID" value="WGM06333.1"/>
    <property type="molecule type" value="Genomic_DNA"/>
</dbReference>
<name>A0A4P7KQA6_9GAMM</name>